<keyword evidence="2" id="KW-1185">Reference proteome</keyword>
<dbReference type="RefSeq" id="WP_317523792.1">
    <property type="nucleotide sequence ID" value="NZ_JAWJZI010000009.1"/>
</dbReference>
<comment type="caution">
    <text evidence="1">The sequence shown here is derived from an EMBL/GenBank/DDBJ whole genome shotgun (WGS) entry which is preliminary data.</text>
</comment>
<accession>A0ABU3ZLZ0</accession>
<gene>
    <name evidence="1" type="ORF">R2X38_18435</name>
</gene>
<dbReference type="EMBL" id="JAWJZI010000009">
    <property type="protein sequence ID" value="MDV5170978.1"/>
    <property type="molecule type" value="Genomic_DNA"/>
</dbReference>
<dbReference type="Proteomes" id="UP001186452">
    <property type="component" value="Unassembled WGS sequence"/>
</dbReference>
<sequence>MSKFELGAYTIGDAPQYLADEGVELAKKYFDEQDIDMLVCFEAYERDQNSDLGRHWLAAEREANRVLAGDGRYDNSMVVLEAVELES</sequence>
<name>A0ABU3ZLZ0_9GAMM</name>
<proteinExistence type="predicted"/>
<protein>
    <submittedName>
        <fullName evidence="1">Uncharacterized protein</fullName>
    </submittedName>
</protein>
<evidence type="ECO:0000313" key="1">
    <source>
        <dbReference type="EMBL" id="MDV5170978.1"/>
    </source>
</evidence>
<evidence type="ECO:0000313" key="2">
    <source>
        <dbReference type="Proteomes" id="UP001186452"/>
    </source>
</evidence>
<organism evidence="1 2">
    <name type="scientific">Photobacterium rosenbergii</name>
    <dbReference type="NCBI Taxonomy" id="294936"/>
    <lineage>
        <taxon>Bacteria</taxon>
        <taxon>Pseudomonadati</taxon>
        <taxon>Pseudomonadota</taxon>
        <taxon>Gammaproteobacteria</taxon>
        <taxon>Vibrionales</taxon>
        <taxon>Vibrionaceae</taxon>
        <taxon>Photobacterium</taxon>
    </lineage>
</organism>
<reference evidence="1 2" key="1">
    <citation type="submission" date="2023-10" db="EMBL/GenBank/DDBJ databases">
        <title>Marine bacteria isolated from horseshoe crab.</title>
        <authorList>
            <person name="Cheng T.H."/>
        </authorList>
    </citation>
    <scope>NUCLEOTIDE SEQUENCE [LARGE SCALE GENOMIC DNA]</scope>
    <source>
        <strain evidence="1 2">HSC6</strain>
    </source>
</reference>